<dbReference type="Proteomes" id="UP000054018">
    <property type="component" value="Unassembled WGS sequence"/>
</dbReference>
<dbReference type="Pfam" id="PF01926">
    <property type="entry name" value="MMR_HSR1"/>
    <property type="match status" value="2"/>
</dbReference>
<dbReference type="HOGENOM" id="CLU_032838_0_0_1"/>
<dbReference type="GO" id="GO:0030488">
    <property type="term" value="P:tRNA methylation"/>
    <property type="evidence" value="ECO:0007669"/>
    <property type="project" value="TreeGrafter"/>
</dbReference>
<reference evidence="2 3" key="1">
    <citation type="submission" date="2014-04" db="EMBL/GenBank/DDBJ databases">
        <authorList>
            <consortium name="DOE Joint Genome Institute"/>
            <person name="Kuo A."/>
            <person name="Kohler A."/>
            <person name="Costa M.D."/>
            <person name="Nagy L.G."/>
            <person name="Floudas D."/>
            <person name="Copeland A."/>
            <person name="Barry K.W."/>
            <person name="Cichocki N."/>
            <person name="Veneault-Fourrey C."/>
            <person name="LaButti K."/>
            <person name="Lindquist E.A."/>
            <person name="Lipzen A."/>
            <person name="Lundell T."/>
            <person name="Morin E."/>
            <person name="Murat C."/>
            <person name="Sun H."/>
            <person name="Tunlid A."/>
            <person name="Henrissat B."/>
            <person name="Grigoriev I.V."/>
            <person name="Hibbett D.S."/>
            <person name="Martin F."/>
            <person name="Nordberg H.P."/>
            <person name="Cantor M.N."/>
            <person name="Hua S.X."/>
        </authorList>
    </citation>
    <scope>NUCLEOTIDE SEQUENCE [LARGE SCALE GENOMIC DNA]</scope>
    <source>
        <strain evidence="2 3">441</strain>
    </source>
</reference>
<dbReference type="GO" id="GO:0002098">
    <property type="term" value="P:tRNA wobble uridine modification"/>
    <property type="evidence" value="ECO:0007669"/>
    <property type="project" value="TreeGrafter"/>
</dbReference>
<dbReference type="CDD" id="cd00882">
    <property type="entry name" value="Ras_like_GTPase"/>
    <property type="match status" value="2"/>
</dbReference>
<dbReference type="EMBL" id="KN833694">
    <property type="protein sequence ID" value="KIK27859.1"/>
    <property type="molecule type" value="Genomic_DNA"/>
</dbReference>
<evidence type="ECO:0000259" key="1">
    <source>
        <dbReference type="SMART" id="SM00382"/>
    </source>
</evidence>
<gene>
    <name evidence="2" type="ORF">PISMIDRAFT_143858</name>
</gene>
<keyword evidence="3" id="KW-1185">Reference proteome</keyword>
<dbReference type="STRING" id="765257.A0A0C9ZP86"/>
<protein>
    <recommendedName>
        <fullName evidence="1">AAA+ ATPase domain-containing protein</fullName>
    </recommendedName>
</protein>
<dbReference type="SMART" id="SM00382">
    <property type="entry name" value="AAA"/>
    <property type="match status" value="2"/>
</dbReference>
<dbReference type="InterPro" id="IPR003593">
    <property type="entry name" value="AAA+_ATPase"/>
</dbReference>
<dbReference type="PANTHER" id="PTHR42714:SF2">
    <property type="entry name" value="TRNA MODIFICATION GTPASE GTPBP3, MITOCHONDRIAL"/>
    <property type="match status" value="1"/>
</dbReference>
<dbReference type="InterPro" id="IPR027417">
    <property type="entry name" value="P-loop_NTPase"/>
</dbReference>
<sequence>MSTRNVVIVGESGVGKSSLINLILGEARVLASNDAVGVTLETTRHPTTIFQHSYYLWDTPGLNEGTQGSLASKRVEEILRNLLMQLEKAHGVHLLVICFRGTKVTRTMQQTYMSITGICSKVSQNIPVAAVITELEKFGDSPEAMEIWWENNQNGLSAYGMDFAGHACITTLTDECHPPTIGRYRKCQVAVHQLIQRCSRSPKSTSSRNLNVVLFGETGVGKSSLINLMAGKEVARVSPDANACTLDSDEYVFEIGLARVRMWDTVGLEEPDTISEDRCFNAIEKAIQLIKSLSAAGGISLLLFCIRANRITVTIQNNYRLFYEVLGRKEVPVALVVTHLEREQQMEDWWPRNEKMLERYGIITAGHACITGVVGHSKYQQSQEAIRALLLQYDEQGKFMMPSEAWIGRLLKGLVSFVGDKAFLRGRDMVRILTKRCHLRPDVAQRVAACLDQ</sequence>
<reference evidence="3" key="2">
    <citation type="submission" date="2015-01" db="EMBL/GenBank/DDBJ databases">
        <title>Evolutionary Origins and Diversification of the Mycorrhizal Mutualists.</title>
        <authorList>
            <consortium name="DOE Joint Genome Institute"/>
            <consortium name="Mycorrhizal Genomics Consortium"/>
            <person name="Kohler A."/>
            <person name="Kuo A."/>
            <person name="Nagy L.G."/>
            <person name="Floudas D."/>
            <person name="Copeland A."/>
            <person name="Barry K.W."/>
            <person name="Cichocki N."/>
            <person name="Veneault-Fourrey C."/>
            <person name="LaButti K."/>
            <person name="Lindquist E.A."/>
            <person name="Lipzen A."/>
            <person name="Lundell T."/>
            <person name="Morin E."/>
            <person name="Murat C."/>
            <person name="Riley R."/>
            <person name="Ohm R."/>
            <person name="Sun H."/>
            <person name="Tunlid A."/>
            <person name="Henrissat B."/>
            <person name="Grigoriev I.V."/>
            <person name="Hibbett D.S."/>
            <person name="Martin F."/>
        </authorList>
    </citation>
    <scope>NUCLEOTIDE SEQUENCE [LARGE SCALE GENOMIC DNA]</scope>
    <source>
        <strain evidence="3">441</strain>
    </source>
</reference>
<dbReference type="AlphaFoldDB" id="A0A0C9ZP86"/>
<feature type="domain" description="AAA+ ATPase" evidence="1">
    <location>
        <begin position="208"/>
        <end position="443"/>
    </location>
</feature>
<dbReference type="InterPro" id="IPR006073">
    <property type="entry name" value="GTP-bd"/>
</dbReference>
<dbReference type="OrthoDB" id="8954335at2759"/>
<proteinExistence type="predicted"/>
<dbReference type="GO" id="GO:0005525">
    <property type="term" value="F:GTP binding"/>
    <property type="evidence" value="ECO:0007669"/>
    <property type="project" value="InterPro"/>
</dbReference>
<dbReference type="PROSITE" id="PS00675">
    <property type="entry name" value="SIGMA54_INTERACT_1"/>
    <property type="match status" value="2"/>
</dbReference>
<organism evidence="2 3">
    <name type="scientific">Pisolithus microcarpus 441</name>
    <dbReference type="NCBI Taxonomy" id="765257"/>
    <lineage>
        <taxon>Eukaryota</taxon>
        <taxon>Fungi</taxon>
        <taxon>Dikarya</taxon>
        <taxon>Basidiomycota</taxon>
        <taxon>Agaricomycotina</taxon>
        <taxon>Agaricomycetes</taxon>
        <taxon>Agaricomycetidae</taxon>
        <taxon>Boletales</taxon>
        <taxon>Sclerodermatineae</taxon>
        <taxon>Pisolithaceae</taxon>
        <taxon>Pisolithus</taxon>
    </lineage>
</organism>
<dbReference type="SUPFAM" id="SSF52540">
    <property type="entry name" value="P-loop containing nucleoside triphosphate hydrolases"/>
    <property type="match status" value="2"/>
</dbReference>
<evidence type="ECO:0000313" key="3">
    <source>
        <dbReference type="Proteomes" id="UP000054018"/>
    </source>
</evidence>
<evidence type="ECO:0000313" key="2">
    <source>
        <dbReference type="EMBL" id="KIK27859.1"/>
    </source>
</evidence>
<dbReference type="InterPro" id="IPR025662">
    <property type="entry name" value="Sigma_54_int_dom_ATP-bd_1"/>
</dbReference>
<feature type="domain" description="AAA+ ATPase" evidence="1">
    <location>
        <begin position="2"/>
        <end position="196"/>
    </location>
</feature>
<accession>A0A0C9ZP86</accession>
<dbReference type="PANTHER" id="PTHR42714">
    <property type="entry name" value="TRNA MODIFICATION GTPASE GTPBP3"/>
    <property type="match status" value="1"/>
</dbReference>
<name>A0A0C9ZP86_9AGAM</name>
<dbReference type="Gene3D" id="3.40.50.300">
    <property type="entry name" value="P-loop containing nucleotide triphosphate hydrolases"/>
    <property type="match status" value="2"/>
</dbReference>
<dbReference type="GO" id="GO:0005737">
    <property type="term" value="C:cytoplasm"/>
    <property type="evidence" value="ECO:0007669"/>
    <property type="project" value="TreeGrafter"/>
</dbReference>